<evidence type="ECO:0000313" key="3">
    <source>
        <dbReference type="Proteomes" id="UP001629156"/>
    </source>
</evidence>
<comment type="caution">
    <text evidence="2">The sequence shown here is derived from an EMBL/GenBank/DDBJ whole genome shotgun (WGS) entry which is preliminary data.</text>
</comment>
<name>A0ABW8YUI9_9FLAO</name>
<keyword evidence="1" id="KW-0472">Membrane</keyword>
<keyword evidence="1" id="KW-0812">Transmembrane</keyword>
<reference evidence="2 3" key="1">
    <citation type="submission" date="2024-06" db="EMBL/GenBank/DDBJ databases">
        <authorList>
            <person name="Kaempfer P."/>
            <person name="Viver T."/>
        </authorList>
    </citation>
    <scope>NUCLEOTIDE SEQUENCE [LARGE SCALE GENOMIC DNA]</scope>
    <source>
        <strain evidence="2 3">ST-119</strain>
    </source>
</reference>
<keyword evidence="1" id="KW-1133">Transmembrane helix</keyword>
<sequence>MGYFFFDLFFLFIVVPVIIILFILWLINPKKIFIKTIFGILIGLFSLIVLSGIFNFLRSKKVLSKDDYYGNYVIDKEIISGKQADWQYDHFRFEIKDNDSVYFYETDKNKILQTYRGSISTVKPYNSERLVLHMTQPTHHILSTNPTIYRSAWGFTLVFESPKFGNMFFVKGNWKEE</sequence>
<gene>
    <name evidence="2" type="ORF">ABS766_01345</name>
</gene>
<accession>A0ABW8YUI9</accession>
<evidence type="ECO:0000256" key="1">
    <source>
        <dbReference type="SAM" id="Phobius"/>
    </source>
</evidence>
<organism evidence="2 3">
    <name type="scientific">Flavobacterium rhizosphaerae</name>
    <dbReference type="NCBI Taxonomy" id="3163298"/>
    <lineage>
        <taxon>Bacteria</taxon>
        <taxon>Pseudomonadati</taxon>
        <taxon>Bacteroidota</taxon>
        <taxon>Flavobacteriia</taxon>
        <taxon>Flavobacteriales</taxon>
        <taxon>Flavobacteriaceae</taxon>
        <taxon>Flavobacterium</taxon>
    </lineage>
</organism>
<dbReference type="EMBL" id="JBELPZ010000001">
    <property type="protein sequence ID" value="MFL9843052.1"/>
    <property type="molecule type" value="Genomic_DNA"/>
</dbReference>
<proteinExistence type="predicted"/>
<feature type="transmembrane region" description="Helical" evidence="1">
    <location>
        <begin position="33"/>
        <end position="57"/>
    </location>
</feature>
<dbReference type="Proteomes" id="UP001629156">
    <property type="component" value="Unassembled WGS sequence"/>
</dbReference>
<evidence type="ECO:0000313" key="2">
    <source>
        <dbReference type="EMBL" id="MFL9843052.1"/>
    </source>
</evidence>
<feature type="transmembrane region" description="Helical" evidence="1">
    <location>
        <begin position="7"/>
        <end position="27"/>
    </location>
</feature>
<dbReference type="RefSeq" id="WP_408083285.1">
    <property type="nucleotide sequence ID" value="NZ_JBELPZ010000001.1"/>
</dbReference>
<protein>
    <submittedName>
        <fullName evidence="2">Uncharacterized protein</fullName>
    </submittedName>
</protein>
<keyword evidence="3" id="KW-1185">Reference proteome</keyword>